<dbReference type="EC" id="2.7.7.63" evidence="2"/>
<dbReference type="EMBL" id="AGAZ01000008">
    <property type="protein sequence ID" value="EGZ51134.1"/>
    <property type="molecule type" value="Genomic_DNA"/>
</dbReference>
<dbReference type="InterPro" id="IPR004143">
    <property type="entry name" value="BPL_LPL_catalytic"/>
</dbReference>
<evidence type="ECO:0000313" key="2">
    <source>
        <dbReference type="EMBL" id="EGZ51134.1"/>
    </source>
</evidence>
<dbReference type="Proteomes" id="UP000005336">
    <property type="component" value="Unassembled WGS sequence"/>
</dbReference>
<dbReference type="AlphaFoldDB" id="G4CM54"/>
<dbReference type="PROSITE" id="PS51733">
    <property type="entry name" value="BPL_LPL_CATALYTIC"/>
    <property type="match status" value="1"/>
</dbReference>
<dbReference type="Pfam" id="PF21948">
    <property type="entry name" value="LplA-B_cat"/>
    <property type="match status" value="1"/>
</dbReference>
<name>G4CM54_9NEIS</name>
<accession>G4CM54</accession>
<dbReference type="InterPro" id="IPR045864">
    <property type="entry name" value="aa-tRNA-synth_II/BPL/LPL"/>
</dbReference>
<dbReference type="PATRIC" id="fig|1030841.3.peg.174"/>
<dbReference type="STRING" id="1030841.HMPREF9370_0163"/>
<proteinExistence type="predicted"/>
<gene>
    <name evidence="2" type="ORF">HMPREF9370_0163</name>
</gene>
<comment type="caution">
    <text evidence="2">The sequence shown here is derived from an EMBL/GenBank/DDBJ whole genome shotgun (WGS) entry which is preliminary data.</text>
</comment>
<keyword evidence="2" id="KW-0436">Ligase</keyword>
<dbReference type="GO" id="GO:0016874">
    <property type="term" value="F:ligase activity"/>
    <property type="evidence" value="ECO:0007669"/>
    <property type="project" value="UniProtKB-KW"/>
</dbReference>
<sequence>MLALRLYFFACLTLTPPEPPMTLPPLSPYTQAFDLTNQSWSDNESRLMQQVTPERGLFWIHIPPKGIVVPRKYRSRPLFRQASETLAAEGMPVHLRLSGGGVVPQSPHTVNLNLAYSVATDNPFPTAEAHYLALCRLLQTLFNRFGIATDTQTVTGSFCDGRFNLAANGRKIAGTAQFWQRDKTRPGRYTILSHAVIIAAQAEELTRQANRFEQALGSGVRYLPERTVSVEALSGAGSEIVADELNTLLIQTMPV</sequence>
<feature type="domain" description="BPL/LPL catalytic" evidence="1">
    <location>
        <begin position="52"/>
        <end position="249"/>
    </location>
</feature>
<reference evidence="2 3" key="1">
    <citation type="submission" date="2011-06" db="EMBL/GenBank/DDBJ databases">
        <authorList>
            <person name="Muzny D."/>
            <person name="Qin X."/>
            <person name="Deng J."/>
            <person name="Jiang H."/>
            <person name="Liu Y."/>
            <person name="Qu J."/>
            <person name="Song X.-Z."/>
            <person name="Zhang L."/>
            <person name="Thornton R."/>
            <person name="Coyle M."/>
            <person name="Francisco L."/>
            <person name="Jackson L."/>
            <person name="Javaid M."/>
            <person name="Korchina V."/>
            <person name="Kovar C."/>
            <person name="Mata R."/>
            <person name="Mathew T."/>
            <person name="Ngo R."/>
            <person name="Nguyen L."/>
            <person name="Nguyen N."/>
            <person name="Okwuonu G."/>
            <person name="Ongeri F."/>
            <person name="Pham C."/>
            <person name="Simmons D."/>
            <person name="Wilczek-Boney K."/>
            <person name="Hale W."/>
            <person name="Jakkamsetti A."/>
            <person name="Pham P."/>
            <person name="Ruth R."/>
            <person name="San Lucas F."/>
            <person name="Warren J."/>
            <person name="Zhang J."/>
            <person name="Zhao Z."/>
            <person name="Zhou C."/>
            <person name="Zhu D."/>
            <person name="Lee S."/>
            <person name="Bess C."/>
            <person name="Blankenburg K."/>
            <person name="Forbes L."/>
            <person name="Fu Q."/>
            <person name="Gubbala S."/>
            <person name="Hirani K."/>
            <person name="Jayaseelan J.C."/>
            <person name="Lara F."/>
            <person name="Munidasa M."/>
            <person name="Palculict T."/>
            <person name="Patil S."/>
            <person name="Pu L.-L."/>
            <person name="Saada N."/>
            <person name="Tang L."/>
            <person name="Weissenberger G."/>
            <person name="Zhu Y."/>
            <person name="Hemphill L."/>
            <person name="Shang Y."/>
            <person name="Youmans B."/>
            <person name="Ayvaz T."/>
            <person name="Ross M."/>
            <person name="Santibanez J."/>
            <person name="Aqrawi P."/>
            <person name="Gross S."/>
            <person name="Joshi V."/>
            <person name="Fowler G."/>
            <person name="Nazareth L."/>
            <person name="Reid J."/>
            <person name="Worley K."/>
            <person name="Petrosino J."/>
            <person name="Highlander S."/>
            <person name="Gibbs R."/>
        </authorList>
    </citation>
    <scope>NUCLEOTIDE SEQUENCE [LARGE SCALE GENOMIC DNA]</scope>
    <source>
        <strain evidence="2 3">9715</strain>
    </source>
</reference>
<organism evidence="2 3">
    <name type="scientific">Neisseria wadsworthii 9715</name>
    <dbReference type="NCBI Taxonomy" id="1030841"/>
    <lineage>
        <taxon>Bacteria</taxon>
        <taxon>Pseudomonadati</taxon>
        <taxon>Pseudomonadota</taxon>
        <taxon>Betaproteobacteria</taxon>
        <taxon>Neisseriales</taxon>
        <taxon>Neisseriaceae</taxon>
        <taxon>Neisseria</taxon>
    </lineage>
</organism>
<keyword evidence="2" id="KW-0548">Nucleotidyltransferase</keyword>
<evidence type="ECO:0000259" key="1">
    <source>
        <dbReference type="PROSITE" id="PS51733"/>
    </source>
</evidence>
<dbReference type="SUPFAM" id="SSF55681">
    <property type="entry name" value="Class II aaRS and biotin synthetases"/>
    <property type="match status" value="1"/>
</dbReference>
<dbReference type="GO" id="GO:0016779">
    <property type="term" value="F:nucleotidyltransferase activity"/>
    <property type="evidence" value="ECO:0007669"/>
    <property type="project" value="UniProtKB-KW"/>
</dbReference>
<protein>
    <submittedName>
        <fullName evidence="2">Putative lipoate-protein ligase A</fullName>
        <ecNumber evidence="2">2.7.7.63</ecNumber>
    </submittedName>
</protein>
<dbReference type="HOGENOM" id="CLU_084176_0_0_4"/>
<evidence type="ECO:0000313" key="3">
    <source>
        <dbReference type="Proteomes" id="UP000005336"/>
    </source>
</evidence>
<keyword evidence="3" id="KW-1185">Reference proteome</keyword>
<keyword evidence="2" id="KW-0808">Transferase</keyword>
<dbReference type="Gene3D" id="3.30.930.10">
    <property type="entry name" value="Bira Bifunctional Protein, Domain 2"/>
    <property type="match status" value="1"/>
</dbReference>